<feature type="domain" description="AB hydrolase-1" evidence="3">
    <location>
        <begin position="73"/>
        <end position="224"/>
    </location>
</feature>
<organism evidence="5 6">
    <name type="scientific">Xylaria bambusicola</name>
    <dbReference type="NCBI Taxonomy" id="326684"/>
    <lineage>
        <taxon>Eukaryota</taxon>
        <taxon>Fungi</taxon>
        <taxon>Dikarya</taxon>
        <taxon>Ascomycota</taxon>
        <taxon>Pezizomycotina</taxon>
        <taxon>Sordariomycetes</taxon>
        <taxon>Xylariomycetidae</taxon>
        <taxon>Xylariales</taxon>
        <taxon>Xylariaceae</taxon>
        <taxon>Xylaria</taxon>
    </lineage>
</organism>
<accession>A0AAN7Z8Z2</accession>
<evidence type="ECO:0000259" key="4">
    <source>
        <dbReference type="Pfam" id="PF08386"/>
    </source>
</evidence>
<dbReference type="SUPFAM" id="SSF53474">
    <property type="entry name" value="alpha/beta-Hydrolases"/>
    <property type="match status" value="1"/>
</dbReference>
<feature type="domain" description="Peptidase S33 tripeptidyl aminopeptidase-like C-terminal" evidence="4">
    <location>
        <begin position="401"/>
        <end position="488"/>
    </location>
</feature>
<evidence type="ECO:0000256" key="2">
    <source>
        <dbReference type="ARBA" id="ARBA00022801"/>
    </source>
</evidence>
<sequence length="530" mass="59497">MPIIPVSWDDSTTYQYPGESIEWEGCGHLKNGQPLECSSISVPMDQFKQDDFRQETFTIPLIRLRGRNAKQNILLNPGGPGGSGIWFMHRLGEQLSTIIGEDLHLVAFDPRGVNGSRPFADCYPDEETRHSLGPVRDQRVLEDSAEVYAWSKNYVRACAETMGEYGKYLNTPQTAADMNSIIDALGQDNMIYWGFSYGTILGQTYAGLFPDRSRRIIIDGVNNVFDWYGGLLDTEDLVDSETVFDGFLHECIRAQEDCPLARFGSSKEALRDKILSLASVLRQDPLNVYIDNQRYGLLDDRALLYNAIPTALRKPVTWPALAENLAKWLDGNATDAFLAYGLGKPWPSAGDAERFVMLNDGASGAQHWPQDRQTMLDWLVPFINRSIFAPTEHGVYYAKQQWLVPKTHSYVPSQSVQTAHPLLILTMTYDPVCPLISARSAQRAFQGSQIVEVEGYGHCSTAMPSVCLARHVRAYLKNGTVPATHTKCKVDSAYFPMRGRGIEEMAIELFEEVEDRKIYSAQAELARNWL</sequence>
<dbReference type="InterPro" id="IPR051601">
    <property type="entry name" value="Serine_prot/Carboxylest_S33"/>
</dbReference>
<gene>
    <name evidence="5" type="ORF">RRF57_004896</name>
</gene>
<protein>
    <recommendedName>
        <fullName evidence="7">AB hydrolase-1 domain-containing protein</fullName>
    </recommendedName>
</protein>
<reference evidence="5 6" key="1">
    <citation type="submission" date="2023-10" db="EMBL/GenBank/DDBJ databases">
        <title>Draft genome sequence of Xylaria bambusicola isolate GMP-LS, the root and basal stem rot pathogen of sugarcane in Indonesia.</title>
        <authorList>
            <person name="Selvaraj P."/>
            <person name="Muralishankar V."/>
            <person name="Muruganantham S."/>
            <person name="Sp S."/>
            <person name="Haryani S."/>
            <person name="Lau K.J.X."/>
            <person name="Naqvi N.I."/>
        </authorList>
    </citation>
    <scope>NUCLEOTIDE SEQUENCE [LARGE SCALE GENOMIC DNA]</scope>
    <source>
        <strain evidence="5">GMP-LS</strain>
    </source>
</reference>
<dbReference type="InterPro" id="IPR029058">
    <property type="entry name" value="AB_hydrolase_fold"/>
</dbReference>
<proteinExistence type="inferred from homology"/>
<dbReference type="Proteomes" id="UP001305414">
    <property type="component" value="Unassembled WGS sequence"/>
</dbReference>
<evidence type="ECO:0000256" key="1">
    <source>
        <dbReference type="ARBA" id="ARBA00010088"/>
    </source>
</evidence>
<comment type="similarity">
    <text evidence="1">Belongs to the peptidase S33 family.</text>
</comment>
<comment type="caution">
    <text evidence="5">The sequence shown here is derived from an EMBL/GenBank/DDBJ whole genome shotgun (WGS) entry which is preliminary data.</text>
</comment>
<dbReference type="Gene3D" id="3.40.50.1820">
    <property type="entry name" value="alpha/beta hydrolase"/>
    <property type="match status" value="1"/>
</dbReference>
<evidence type="ECO:0000259" key="3">
    <source>
        <dbReference type="Pfam" id="PF00561"/>
    </source>
</evidence>
<name>A0AAN7Z8Z2_9PEZI</name>
<dbReference type="GO" id="GO:0016787">
    <property type="term" value="F:hydrolase activity"/>
    <property type="evidence" value="ECO:0007669"/>
    <property type="project" value="UniProtKB-KW"/>
</dbReference>
<keyword evidence="2" id="KW-0378">Hydrolase</keyword>
<dbReference type="InterPro" id="IPR013595">
    <property type="entry name" value="Pept_S33_TAP-like_C"/>
</dbReference>
<keyword evidence="6" id="KW-1185">Reference proteome</keyword>
<dbReference type="PANTHER" id="PTHR43248:SF25">
    <property type="entry name" value="AB HYDROLASE-1 DOMAIN-CONTAINING PROTEIN-RELATED"/>
    <property type="match status" value="1"/>
</dbReference>
<dbReference type="EMBL" id="JAWHQM010000010">
    <property type="protein sequence ID" value="KAK5629181.1"/>
    <property type="molecule type" value="Genomic_DNA"/>
</dbReference>
<evidence type="ECO:0000313" key="5">
    <source>
        <dbReference type="EMBL" id="KAK5629181.1"/>
    </source>
</evidence>
<dbReference type="Pfam" id="PF08386">
    <property type="entry name" value="Abhydrolase_4"/>
    <property type="match status" value="1"/>
</dbReference>
<dbReference type="Pfam" id="PF00561">
    <property type="entry name" value="Abhydrolase_1"/>
    <property type="match status" value="1"/>
</dbReference>
<dbReference type="PANTHER" id="PTHR43248">
    <property type="entry name" value="2-SUCCINYL-6-HYDROXY-2,4-CYCLOHEXADIENE-1-CARBOXYLATE SYNTHASE"/>
    <property type="match status" value="1"/>
</dbReference>
<evidence type="ECO:0008006" key="7">
    <source>
        <dbReference type="Google" id="ProtNLM"/>
    </source>
</evidence>
<dbReference type="InterPro" id="IPR000073">
    <property type="entry name" value="AB_hydrolase_1"/>
</dbReference>
<evidence type="ECO:0000313" key="6">
    <source>
        <dbReference type="Proteomes" id="UP001305414"/>
    </source>
</evidence>
<dbReference type="AlphaFoldDB" id="A0AAN7Z8Z2"/>